<name>A0ABR2U974_9ROSI</name>
<sequence>MVNGRPPDLVPCVQSGLVLKRPRSPSDVDLHDDCKRFWEQDGGGFQGDSSESMEMKEEGNMSEESCVVGRAKVNFVGKSPLISIEPDSSSVVTDNSNAFLDHGCWLTLGIGVNSLLQWEGEIDVQRTTTDVGVVPSGVVLNAAYHESNLVKKSKDVRVVAGKAVVGHERLSLDKSLVWKTKAAKSQGNKENIWQAAHADLDPGKSIKAVVNQSGSLENVPRDDNRDVVQHIDGIVIPAHNDQPMVFDQ</sequence>
<gene>
    <name evidence="1" type="ORF">V6N11_052049</name>
</gene>
<accession>A0ABR2U974</accession>
<proteinExistence type="predicted"/>
<evidence type="ECO:0000313" key="2">
    <source>
        <dbReference type="Proteomes" id="UP001396334"/>
    </source>
</evidence>
<protein>
    <submittedName>
        <fullName evidence="1">Uncharacterized protein</fullName>
    </submittedName>
</protein>
<organism evidence="1 2">
    <name type="scientific">Hibiscus sabdariffa</name>
    <name type="common">roselle</name>
    <dbReference type="NCBI Taxonomy" id="183260"/>
    <lineage>
        <taxon>Eukaryota</taxon>
        <taxon>Viridiplantae</taxon>
        <taxon>Streptophyta</taxon>
        <taxon>Embryophyta</taxon>
        <taxon>Tracheophyta</taxon>
        <taxon>Spermatophyta</taxon>
        <taxon>Magnoliopsida</taxon>
        <taxon>eudicotyledons</taxon>
        <taxon>Gunneridae</taxon>
        <taxon>Pentapetalae</taxon>
        <taxon>rosids</taxon>
        <taxon>malvids</taxon>
        <taxon>Malvales</taxon>
        <taxon>Malvaceae</taxon>
        <taxon>Malvoideae</taxon>
        <taxon>Hibiscus</taxon>
    </lineage>
</organism>
<reference evidence="1 2" key="1">
    <citation type="journal article" date="2024" name="G3 (Bethesda)">
        <title>Genome assembly of Hibiscus sabdariffa L. provides insights into metabolisms of medicinal natural products.</title>
        <authorList>
            <person name="Kim T."/>
        </authorList>
    </citation>
    <scope>NUCLEOTIDE SEQUENCE [LARGE SCALE GENOMIC DNA]</scope>
    <source>
        <strain evidence="1">TK-2024</strain>
        <tissue evidence="1">Old leaves</tissue>
    </source>
</reference>
<comment type="caution">
    <text evidence="1">The sequence shown here is derived from an EMBL/GenBank/DDBJ whole genome shotgun (WGS) entry which is preliminary data.</text>
</comment>
<keyword evidence="2" id="KW-1185">Reference proteome</keyword>
<dbReference type="EMBL" id="JBBPBN010000001">
    <property type="protein sequence ID" value="KAK9046149.1"/>
    <property type="molecule type" value="Genomic_DNA"/>
</dbReference>
<dbReference type="Proteomes" id="UP001396334">
    <property type="component" value="Unassembled WGS sequence"/>
</dbReference>
<evidence type="ECO:0000313" key="1">
    <source>
        <dbReference type="EMBL" id="KAK9046149.1"/>
    </source>
</evidence>